<dbReference type="Proteomes" id="UP001601992">
    <property type="component" value="Unassembled WGS sequence"/>
</dbReference>
<evidence type="ECO:0000313" key="5">
    <source>
        <dbReference type="EMBL" id="MFF3566543.1"/>
    </source>
</evidence>
<comment type="caution">
    <text evidence="5">The sequence shown here is derived from an EMBL/GenBank/DDBJ whole genome shotgun (WGS) entry which is preliminary data.</text>
</comment>
<dbReference type="Pfam" id="PF03328">
    <property type="entry name" value="HpcH_HpaI"/>
    <property type="match status" value="1"/>
</dbReference>
<feature type="domain" description="HpcH/HpaI aldolase/citrate lyase" evidence="4">
    <location>
        <begin position="20"/>
        <end position="235"/>
    </location>
</feature>
<evidence type="ECO:0000256" key="2">
    <source>
        <dbReference type="ARBA" id="ARBA00022723"/>
    </source>
</evidence>
<dbReference type="Gene3D" id="3.20.20.60">
    <property type="entry name" value="Phosphoenolpyruvate-binding domains"/>
    <property type="match status" value="1"/>
</dbReference>
<protein>
    <submittedName>
        <fullName evidence="5">HpcH/HpaI aldolase/citrate lyase family protein</fullName>
    </submittedName>
</protein>
<keyword evidence="2" id="KW-0479">Metal-binding</keyword>
<keyword evidence="3 5" id="KW-0456">Lyase</keyword>
<dbReference type="PANTHER" id="PTHR30502">
    <property type="entry name" value="2-KETO-3-DEOXY-L-RHAMNONATE ALDOLASE"/>
    <property type="match status" value="1"/>
</dbReference>
<dbReference type="InterPro" id="IPR015813">
    <property type="entry name" value="Pyrv/PenolPyrv_kinase-like_dom"/>
</dbReference>
<dbReference type="GO" id="GO:0016829">
    <property type="term" value="F:lyase activity"/>
    <property type="evidence" value="ECO:0007669"/>
    <property type="project" value="UniProtKB-KW"/>
</dbReference>
<dbReference type="InterPro" id="IPR005000">
    <property type="entry name" value="Aldolase/citrate-lyase_domain"/>
</dbReference>
<reference evidence="5 6" key="1">
    <citation type="submission" date="2024-10" db="EMBL/GenBank/DDBJ databases">
        <title>The Natural Products Discovery Center: Release of the First 8490 Sequenced Strains for Exploring Actinobacteria Biosynthetic Diversity.</title>
        <authorList>
            <person name="Kalkreuter E."/>
            <person name="Kautsar S.A."/>
            <person name="Yang D."/>
            <person name="Bader C.D."/>
            <person name="Teijaro C.N."/>
            <person name="Fluegel L."/>
            <person name="Davis C.M."/>
            <person name="Simpson J.R."/>
            <person name="Lauterbach L."/>
            <person name="Steele A.D."/>
            <person name="Gui C."/>
            <person name="Meng S."/>
            <person name="Li G."/>
            <person name="Viehrig K."/>
            <person name="Ye F."/>
            <person name="Su P."/>
            <person name="Kiefer A.F."/>
            <person name="Nichols A."/>
            <person name="Cepeda A.J."/>
            <person name="Yan W."/>
            <person name="Fan B."/>
            <person name="Jiang Y."/>
            <person name="Adhikari A."/>
            <person name="Zheng C.-J."/>
            <person name="Schuster L."/>
            <person name="Cowan T.M."/>
            <person name="Smanski M.J."/>
            <person name="Chevrette M.G."/>
            <person name="De Carvalho L.P.S."/>
            <person name="Shen B."/>
        </authorList>
    </citation>
    <scope>NUCLEOTIDE SEQUENCE [LARGE SCALE GENOMIC DNA]</scope>
    <source>
        <strain evidence="5 6">NPDC002593</strain>
    </source>
</reference>
<dbReference type="SUPFAM" id="SSF51621">
    <property type="entry name" value="Phosphoenolpyruvate/pyruvate domain"/>
    <property type="match status" value="1"/>
</dbReference>
<dbReference type="EMBL" id="JBIAQY010000001">
    <property type="protein sequence ID" value="MFF3566543.1"/>
    <property type="molecule type" value="Genomic_DNA"/>
</dbReference>
<evidence type="ECO:0000259" key="4">
    <source>
        <dbReference type="Pfam" id="PF03328"/>
    </source>
</evidence>
<sequence length="257" mass="26978">MDGNPLKDRLARREPLFGGWCSTGTPFVAEVIALQGYDFIGLDAQHGLWSYDRLLSSMMALARTGAGIIVRMPSRDAAAAGRMLDAGAHGIIFPMIETADDAREAVEACRIHPDGRRSFGPVRASQSFGRDPIAVSEGVSCIVMIETALGVANVEAITAVPGIDCIYIGPGDLAITMGLPPGNDPIPGPHADGIERVRKVAEAHGIAVGMPCSTAASAITLAERGFSFLAVGADTWWLTERARTEAESLRAAGHLGS</sequence>
<proteinExistence type="inferred from homology"/>
<dbReference type="PANTHER" id="PTHR30502:SF0">
    <property type="entry name" value="PHOSPHOENOLPYRUVATE CARBOXYLASE FAMILY PROTEIN"/>
    <property type="match status" value="1"/>
</dbReference>
<name>A0ABW6RT25_9NOCA</name>
<organism evidence="5 6">
    <name type="scientific">Nocardia jiangxiensis</name>
    <dbReference type="NCBI Taxonomy" id="282685"/>
    <lineage>
        <taxon>Bacteria</taxon>
        <taxon>Bacillati</taxon>
        <taxon>Actinomycetota</taxon>
        <taxon>Actinomycetes</taxon>
        <taxon>Mycobacteriales</taxon>
        <taxon>Nocardiaceae</taxon>
        <taxon>Nocardia</taxon>
    </lineage>
</organism>
<dbReference type="RefSeq" id="WP_051193813.1">
    <property type="nucleotide sequence ID" value="NZ_JBIAQY010000001.1"/>
</dbReference>
<dbReference type="InterPro" id="IPR050251">
    <property type="entry name" value="HpcH-HpaI_aldolase"/>
</dbReference>
<keyword evidence="6" id="KW-1185">Reference proteome</keyword>
<evidence type="ECO:0000256" key="1">
    <source>
        <dbReference type="ARBA" id="ARBA00005568"/>
    </source>
</evidence>
<accession>A0ABW6RT25</accession>
<evidence type="ECO:0000313" key="6">
    <source>
        <dbReference type="Proteomes" id="UP001601992"/>
    </source>
</evidence>
<dbReference type="InterPro" id="IPR040442">
    <property type="entry name" value="Pyrv_kinase-like_dom_sf"/>
</dbReference>
<comment type="similarity">
    <text evidence="1">Belongs to the HpcH/HpaI aldolase family.</text>
</comment>
<gene>
    <name evidence="5" type="ORF">ACFYXQ_02050</name>
</gene>
<evidence type="ECO:0000256" key="3">
    <source>
        <dbReference type="ARBA" id="ARBA00023239"/>
    </source>
</evidence>